<comment type="caution">
    <text evidence="1">The sequence shown here is derived from an EMBL/GenBank/DDBJ whole genome shotgun (WGS) entry which is preliminary data.</text>
</comment>
<protein>
    <submittedName>
        <fullName evidence="1">Uncharacterized protein</fullName>
    </submittedName>
</protein>
<dbReference type="AlphaFoldDB" id="A0A2G8T099"/>
<dbReference type="Pfam" id="PF20043">
    <property type="entry name" value="DUF6445"/>
    <property type="match status" value="1"/>
</dbReference>
<sequence>MFNPHPHITQVPIGDGNRCVVIDDFLADPQALRALAIAHCDGFDAAPLNAFPGLEMPMPDAFSARLNEFFIQHVRCLLGARRTLEVHSRLSIVTLHGAQLQPVQRVCHRDRFAVVAGQMAAACVLYLFDQPALGGTSFFRPRQPLAATNALMRALYGMSSAEADAVLGAEAGYLAASNGWFELVHTVPAAWNRAIFYDGSVFHSSHISDADRLAADPARGRLTLNGFFVCRRQAG</sequence>
<dbReference type="OrthoDB" id="4048724at2"/>
<reference evidence="1 2" key="1">
    <citation type="submission" date="2017-10" db="EMBL/GenBank/DDBJ databases">
        <title>Massilia psychrophilum sp. nov., a novel purple-pigmented bacterium isolated from Tianshan glacier, Xinjiang Municipality, China.</title>
        <authorList>
            <person name="Wang H."/>
        </authorList>
    </citation>
    <scope>NUCLEOTIDE SEQUENCE [LARGE SCALE GENOMIC DNA]</scope>
    <source>
        <strain evidence="1 2">JCM 30813</strain>
    </source>
</reference>
<organism evidence="1 2">
    <name type="scientific">Massilia psychrophila</name>
    <dbReference type="NCBI Taxonomy" id="1603353"/>
    <lineage>
        <taxon>Bacteria</taxon>
        <taxon>Pseudomonadati</taxon>
        <taxon>Pseudomonadota</taxon>
        <taxon>Betaproteobacteria</taxon>
        <taxon>Burkholderiales</taxon>
        <taxon>Oxalobacteraceae</taxon>
        <taxon>Telluria group</taxon>
        <taxon>Massilia</taxon>
    </lineage>
</organism>
<proteinExistence type="predicted"/>
<evidence type="ECO:0000313" key="2">
    <source>
        <dbReference type="Proteomes" id="UP000228593"/>
    </source>
</evidence>
<dbReference type="EMBL" id="PDOB01000018">
    <property type="protein sequence ID" value="PIL39449.1"/>
    <property type="molecule type" value="Genomic_DNA"/>
</dbReference>
<dbReference type="InterPro" id="IPR045617">
    <property type="entry name" value="DUF6445"/>
</dbReference>
<dbReference type="RefSeq" id="WP_099916342.1">
    <property type="nucleotide sequence ID" value="NZ_BMHS01000012.1"/>
</dbReference>
<name>A0A2G8T099_9BURK</name>
<accession>A0A2G8T099</accession>
<gene>
    <name evidence="1" type="ORF">CR103_12610</name>
</gene>
<evidence type="ECO:0000313" key="1">
    <source>
        <dbReference type="EMBL" id="PIL39449.1"/>
    </source>
</evidence>
<keyword evidence="2" id="KW-1185">Reference proteome</keyword>
<dbReference type="Proteomes" id="UP000228593">
    <property type="component" value="Unassembled WGS sequence"/>
</dbReference>